<reference evidence="1 2" key="1">
    <citation type="submission" date="2019-08" db="EMBL/GenBank/DDBJ databases">
        <authorList>
            <person name="Peeters C."/>
        </authorList>
    </citation>
    <scope>NUCLEOTIDE SEQUENCE [LARGE SCALE GENOMIC DNA]</scope>
    <source>
        <strain evidence="1 2">LMG 18089</strain>
    </source>
</reference>
<accession>A0A5E5P260</accession>
<dbReference type="Proteomes" id="UP000364291">
    <property type="component" value="Unassembled WGS sequence"/>
</dbReference>
<sequence length="76" mass="8214">MATQASYANGKPAILSRVLADGTVVFEVHLPNGMGTKGPFNTIEEARACAATLWAAAATEQCEDEPERFESPRMRM</sequence>
<name>A0A5E5P260_9BURK</name>
<evidence type="ECO:0000313" key="1">
    <source>
        <dbReference type="EMBL" id="VVG70678.1"/>
    </source>
</evidence>
<protein>
    <submittedName>
        <fullName evidence="1">Uncharacterized protein</fullName>
    </submittedName>
</protein>
<evidence type="ECO:0000313" key="2">
    <source>
        <dbReference type="Proteomes" id="UP000364291"/>
    </source>
</evidence>
<proteinExistence type="predicted"/>
<dbReference type="EMBL" id="CABPSX010000002">
    <property type="protein sequence ID" value="VVG70678.1"/>
    <property type="molecule type" value="Genomic_DNA"/>
</dbReference>
<organism evidence="1 2">
    <name type="scientific">Pandoraea apista</name>
    <dbReference type="NCBI Taxonomy" id="93218"/>
    <lineage>
        <taxon>Bacteria</taxon>
        <taxon>Pseudomonadati</taxon>
        <taxon>Pseudomonadota</taxon>
        <taxon>Betaproteobacteria</taxon>
        <taxon>Burkholderiales</taxon>
        <taxon>Burkholderiaceae</taxon>
        <taxon>Pandoraea</taxon>
    </lineage>
</organism>
<gene>
    <name evidence="1" type="ORF">PAP18089_01642</name>
</gene>
<dbReference type="AlphaFoldDB" id="A0A5E5P260"/>